<feature type="chain" id="PRO_5045032850" description="TrwH protein" evidence="1">
    <location>
        <begin position="17"/>
        <end position="47"/>
    </location>
</feature>
<keyword evidence="4" id="KW-1185">Reference proteome</keyword>
<evidence type="ECO:0000313" key="2">
    <source>
        <dbReference type="EMBL" id="MET3559403.1"/>
    </source>
</evidence>
<dbReference type="EMBL" id="JBEPLT010000001">
    <property type="protein sequence ID" value="MET3559403.1"/>
    <property type="molecule type" value="Genomic_DNA"/>
</dbReference>
<evidence type="ECO:0000313" key="3">
    <source>
        <dbReference type="EMBL" id="MET3559407.1"/>
    </source>
</evidence>
<dbReference type="RefSeq" id="WP_354184918.1">
    <property type="nucleotide sequence ID" value="NZ_JBEPLT010000001.1"/>
</dbReference>
<gene>
    <name evidence="2" type="ORF">ABID39_000073</name>
    <name evidence="3" type="ORF">ABID39_000077</name>
</gene>
<evidence type="ECO:0008006" key="5">
    <source>
        <dbReference type="Google" id="ProtNLM"/>
    </source>
</evidence>
<feature type="signal peptide" evidence="1">
    <location>
        <begin position="1"/>
        <end position="16"/>
    </location>
</feature>
<accession>A0ABV2FLE7</accession>
<reference evidence="2 4" key="1">
    <citation type="submission" date="2024-06" db="EMBL/GenBank/DDBJ databases">
        <title>Genomic Encyclopedia of Type Strains, Phase IV (KMG-IV): sequencing the most valuable type-strain genomes for metagenomic binning, comparative biology and taxonomic classification.</title>
        <authorList>
            <person name="Goeker M."/>
        </authorList>
    </citation>
    <scope>NUCLEOTIDE SEQUENCE [LARGE SCALE GENOMIC DNA]</scope>
    <source>
        <strain evidence="2 4">DSM 23650</strain>
    </source>
</reference>
<name>A0ABV2FLE7_9HYPH</name>
<proteinExistence type="predicted"/>
<sequence length="47" mass="5326">MKQIFFMILITSLLSACIFAPKPKQPSNWNRVPINKTIPAEIQRGAI</sequence>
<evidence type="ECO:0000313" key="4">
    <source>
        <dbReference type="Proteomes" id="UP001549112"/>
    </source>
</evidence>
<comment type="caution">
    <text evidence="2">The sequence shown here is derived from an EMBL/GenBank/DDBJ whole genome shotgun (WGS) entry which is preliminary data.</text>
</comment>
<protein>
    <recommendedName>
        <fullName evidence="5">TrwH protein</fullName>
    </recommendedName>
</protein>
<evidence type="ECO:0000256" key="1">
    <source>
        <dbReference type="SAM" id="SignalP"/>
    </source>
</evidence>
<dbReference type="PROSITE" id="PS51257">
    <property type="entry name" value="PROKAR_LIPOPROTEIN"/>
    <property type="match status" value="1"/>
</dbReference>
<dbReference type="EMBL" id="JBEPLT010000001">
    <property type="protein sequence ID" value="MET3559407.1"/>
    <property type="molecule type" value="Genomic_DNA"/>
</dbReference>
<dbReference type="Proteomes" id="UP001549112">
    <property type="component" value="Unassembled WGS sequence"/>
</dbReference>
<keyword evidence="1" id="KW-0732">Signal</keyword>
<organism evidence="2 4">
    <name type="scientific">Bartonella japonica</name>
    <dbReference type="NCBI Taxonomy" id="357761"/>
    <lineage>
        <taxon>Bacteria</taxon>
        <taxon>Pseudomonadati</taxon>
        <taxon>Pseudomonadota</taxon>
        <taxon>Alphaproteobacteria</taxon>
        <taxon>Hyphomicrobiales</taxon>
        <taxon>Bartonellaceae</taxon>
        <taxon>Bartonella</taxon>
    </lineage>
</organism>